<keyword evidence="3" id="KW-0687">Ribonucleoprotein</keyword>
<dbReference type="AlphaFoldDB" id="A0A645CTF0"/>
<gene>
    <name evidence="5" type="primary">rpmC_34</name>
    <name evidence="5" type="ORF">SDC9_127184</name>
</gene>
<dbReference type="GO" id="GO:1990904">
    <property type="term" value="C:ribonucleoprotein complex"/>
    <property type="evidence" value="ECO:0007669"/>
    <property type="project" value="UniProtKB-KW"/>
</dbReference>
<proteinExistence type="inferred from homology"/>
<organism evidence="5">
    <name type="scientific">bioreactor metagenome</name>
    <dbReference type="NCBI Taxonomy" id="1076179"/>
    <lineage>
        <taxon>unclassified sequences</taxon>
        <taxon>metagenomes</taxon>
        <taxon>ecological metagenomes</taxon>
    </lineage>
</organism>
<dbReference type="GO" id="GO:0006412">
    <property type="term" value="P:translation"/>
    <property type="evidence" value="ECO:0007669"/>
    <property type="project" value="InterPro"/>
</dbReference>
<dbReference type="InterPro" id="IPR001854">
    <property type="entry name" value="Ribosomal_uL29"/>
</dbReference>
<comment type="similarity">
    <text evidence="1">Belongs to the universal ribosomal protein uL29 family.</text>
</comment>
<dbReference type="HAMAP" id="MF_00374">
    <property type="entry name" value="Ribosomal_uL29"/>
    <property type="match status" value="1"/>
</dbReference>
<name>A0A645CTF0_9ZZZZ</name>
<accession>A0A645CTF0</accession>
<dbReference type="Gene3D" id="1.10.287.310">
    <property type="match status" value="1"/>
</dbReference>
<comment type="caution">
    <text evidence="5">The sequence shown here is derived from an EMBL/GenBank/DDBJ whole genome shotgun (WGS) entry which is preliminary data.</text>
</comment>
<dbReference type="EMBL" id="VSSQ01029843">
    <property type="protein sequence ID" value="MPM80138.1"/>
    <property type="molecule type" value="Genomic_DNA"/>
</dbReference>
<evidence type="ECO:0000256" key="1">
    <source>
        <dbReference type="ARBA" id="ARBA00009254"/>
    </source>
</evidence>
<dbReference type="InterPro" id="IPR036049">
    <property type="entry name" value="Ribosomal_uL29_sf"/>
</dbReference>
<keyword evidence="2 5" id="KW-0689">Ribosomal protein</keyword>
<dbReference type="NCBIfam" id="TIGR00012">
    <property type="entry name" value="L29"/>
    <property type="match status" value="1"/>
</dbReference>
<reference evidence="5" key="1">
    <citation type="submission" date="2019-08" db="EMBL/GenBank/DDBJ databases">
        <authorList>
            <person name="Kucharzyk K."/>
            <person name="Murdoch R.W."/>
            <person name="Higgins S."/>
            <person name="Loffler F."/>
        </authorList>
    </citation>
    <scope>NUCLEOTIDE SEQUENCE</scope>
</reference>
<keyword evidence="4" id="KW-0175">Coiled coil</keyword>
<evidence type="ECO:0000256" key="4">
    <source>
        <dbReference type="SAM" id="Coils"/>
    </source>
</evidence>
<dbReference type="SUPFAM" id="SSF46561">
    <property type="entry name" value="Ribosomal protein L29 (L29p)"/>
    <property type="match status" value="1"/>
</dbReference>
<dbReference type="GO" id="GO:0005840">
    <property type="term" value="C:ribosome"/>
    <property type="evidence" value="ECO:0007669"/>
    <property type="project" value="UniProtKB-KW"/>
</dbReference>
<feature type="coiled-coil region" evidence="4">
    <location>
        <begin position="7"/>
        <end position="66"/>
    </location>
</feature>
<dbReference type="Pfam" id="PF00831">
    <property type="entry name" value="Ribosomal_L29"/>
    <property type="match status" value="1"/>
</dbReference>
<sequence length="66" mass="7543">MKKQELLKLHQASVEELQKTLQEKLQELASMRLQKKAGKLASPSKLKTLTDDIARLRTIITEKKAN</sequence>
<evidence type="ECO:0000256" key="2">
    <source>
        <dbReference type="ARBA" id="ARBA00022980"/>
    </source>
</evidence>
<dbReference type="GO" id="GO:0003735">
    <property type="term" value="F:structural constituent of ribosome"/>
    <property type="evidence" value="ECO:0007669"/>
    <property type="project" value="InterPro"/>
</dbReference>
<protein>
    <submittedName>
        <fullName evidence="5">50S ribosomal protein L29</fullName>
    </submittedName>
</protein>
<evidence type="ECO:0000256" key="3">
    <source>
        <dbReference type="ARBA" id="ARBA00023274"/>
    </source>
</evidence>
<evidence type="ECO:0000313" key="5">
    <source>
        <dbReference type="EMBL" id="MPM80138.1"/>
    </source>
</evidence>